<comment type="caution">
    <text evidence="3">The sequence shown here is derived from an EMBL/GenBank/DDBJ whole genome shotgun (WGS) entry which is preliminary data.</text>
</comment>
<dbReference type="Gene3D" id="3.40.50.150">
    <property type="entry name" value="Vaccinia Virus protein VP39"/>
    <property type="match status" value="1"/>
</dbReference>
<keyword evidence="1 3" id="KW-0489">Methyltransferase</keyword>
<accession>A0A3R8SB97</accession>
<name>A0A3R8SB97_9BURK</name>
<keyword evidence="4" id="KW-1185">Reference proteome</keyword>
<sequence>MPSVRARAHTTQVDPRRHYEALAAVPSTLRIPLAARAFGDAMFPDVAVGDAFAASMMQALDDDGRTWLEDKACVYGVLVRTQRFREVAQQFLALQPGGLVANLGCGLSHYFQWLDNGCARMIDADLPEVLSIRDHLLPPASARHRQVALDLRSPGWWSDLGLPDRQGAPVCLMSEGVLMYLQPGQVEALLQTFGEHAPPGSVLVFDALSWITVGHARMHPLVRLTEAEFTWGPRSLAEFSRPHPRLRLDAVHQVMEGFSTVHSFADSTFRFLTGVPFYAVYVVRV</sequence>
<dbReference type="InterPro" id="IPR029063">
    <property type="entry name" value="SAM-dependent_MTases_sf"/>
</dbReference>
<keyword evidence="2 3" id="KW-0808">Transferase</keyword>
<dbReference type="GO" id="GO:0008168">
    <property type="term" value="F:methyltransferase activity"/>
    <property type="evidence" value="ECO:0007669"/>
    <property type="project" value="UniProtKB-KW"/>
</dbReference>
<dbReference type="AlphaFoldDB" id="A0A3R8SB97"/>
<reference evidence="3 4" key="1">
    <citation type="submission" date="2018-12" db="EMBL/GenBank/DDBJ databases">
        <title>The whole draft genome of Aquabacterium sp. SJQ9.</title>
        <authorList>
            <person name="Sun L."/>
            <person name="Gao X."/>
            <person name="Chen W."/>
            <person name="Huang K."/>
        </authorList>
    </citation>
    <scope>NUCLEOTIDE SEQUENCE [LARGE SCALE GENOMIC DNA]</scope>
    <source>
        <strain evidence="3 4">SJQ9</strain>
    </source>
</reference>
<evidence type="ECO:0000313" key="4">
    <source>
        <dbReference type="Proteomes" id="UP000269265"/>
    </source>
</evidence>
<dbReference type="OrthoDB" id="9800233at2"/>
<organism evidence="3 4">
    <name type="scientific">Aquabacterium soli</name>
    <dbReference type="NCBI Taxonomy" id="2493092"/>
    <lineage>
        <taxon>Bacteria</taxon>
        <taxon>Pseudomonadati</taxon>
        <taxon>Pseudomonadota</taxon>
        <taxon>Betaproteobacteria</taxon>
        <taxon>Burkholderiales</taxon>
        <taxon>Aquabacterium</taxon>
    </lineage>
</organism>
<dbReference type="PANTHER" id="PTHR43619:SF2">
    <property type="entry name" value="S-ADENOSYL-L-METHIONINE-DEPENDENT METHYLTRANSFERASES SUPERFAMILY PROTEIN"/>
    <property type="match status" value="1"/>
</dbReference>
<gene>
    <name evidence="3" type="ORF">EIP75_05495</name>
</gene>
<proteinExistence type="predicted"/>
<evidence type="ECO:0000256" key="1">
    <source>
        <dbReference type="ARBA" id="ARBA00022603"/>
    </source>
</evidence>
<evidence type="ECO:0000256" key="2">
    <source>
        <dbReference type="ARBA" id="ARBA00022679"/>
    </source>
</evidence>
<dbReference type="SUPFAM" id="SSF53335">
    <property type="entry name" value="S-adenosyl-L-methionine-dependent methyltransferases"/>
    <property type="match status" value="1"/>
</dbReference>
<evidence type="ECO:0000313" key="3">
    <source>
        <dbReference type="EMBL" id="RRS05645.1"/>
    </source>
</evidence>
<dbReference type="EMBL" id="RSED01000003">
    <property type="protein sequence ID" value="RRS05645.1"/>
    <property type="molecule type" value="Genomic_DNA"/>
</dbReference>
<dbReference type="InterPro" id="IPR007213">
    <property type="entry name" value="Ppm1/Ppm2/Tcmp"/>
</dbReference>
<dbReference type="PANTHER" id="PTHR43619">
    <property type="entry name" value="S-ADENOSYL-L-METHIONINE-DEPENDENT METHYLTRANSFERASE YKTD-RELATED"/>
    <property type="match status" value="1"/>
</dbReference>
<dbReference type="RefSeq" id="WP_125242213.1">
    <property type="nucleotide sequence ID" value="NZ_RSED01000003.1"/>
</dbReference>
<protein>
    <submittedName>
        <fullName evidence="3">Class I SAM-dependent methyltransferase</fullName>
    </submittedName>
</protein>
<dbReference type="GO" id="GO:0032259">
    <property type="term" value="P:methylation"/>
    <property type="evidence" value="ECO:0007669"/>
    <property type="project" value="UniProtKB-KW"/>
</dbReference>
<dbReference type="Proteomes" id="UP000269265">
    <property type="component" value="Unassembled WGS sequence"/>
</dbReference>
<dbReference type="Pfam" id="PF04072">
    <property type="entry name" value="LCM"/>
    <property type="match status" value="1"/>
</dbReference>